<proteinExistence type="predicted"/>
<dbReference type="AlphaFoldDB" id="A0A512ARI2"/>
<name>A0A512ARI2_9SPHN</name>
<evidence type="ECO:0000313" key="2">
    <source>
        <dbReference type="Proteomes" id="UP000321464"/>
    </source>
</evidence>
<organism evidence="1 2">
    <name type="scientific">Novosphingobium sediminis</name>
    <dbReference type="NCBI Taxonomy" id="707214"/>
    <lineage>
        <taxon>Bacteria</taxon>
        <taxon>Pseudomonadati</taxon>
        <taxon>Pseudomonadota</taxon>
        <taxon>Alphaproteobacteria</taxon>
        <taxon>Sphingomonadales</taxon>
        <taxon>Sphingomonadaceae</taxon>
        <taxon>Novosphingobium</taxon>
    </lineage>
</organism>
<protein>
    <submittedName>
        <fullName evidence="1">Uncharacterized protein</fullName>
    </submittedName>
</protein>
<reference evidence="1 2" key="1">
    <citation type="submission" date="2019-07" db="EMBL/GenBank/DDBJ databases">
        <title>Whole genome shotgun sequence of Novosphingobium sediminis NBRC 106119.</title>
        <authorList>
            <person name="Hosoyama A."/>
            <person name="Uohara A."/>
            <person name="Ohji S."/>
            <person name="Ichikawa N."/>
        </authorList>
    </citation>
    <scope>NUCLEOTIDE SEQUENCE [LARGE SCALE GENOMIC DNA]</scope>
    <source>
        <strain evidence="1 2">NBRC 106119</strain>
    </source>
</reference>
<gene>
    <name evidence="1" type="ORF">NSE01_41140</name>
</gene>
<dbReference type="Proteomes" id="UP000321464">
    <property type="component" value="Unassembled WGS sequence"/>
</dbReference>
<dbReference type="EMBL" id="BJYR01000045">
    <property type="protein sequence ID" value="GEO02282.1"/>
    <property type="molecule type" value="Genomic_DNA"/>
</dbReference>
<sequence length="64" mass="6986">MTPDRDQPPVTGAATRAGHIGKARPRICRGRAFSFARTYRAPQNYRGNTVSKREGGEAVQAKEA</sequence>
<evidence type="ECO:0000313" key="1">
    <source>
        <dbReference type="EMBL" id="GEO02282.1"/>
    </source>
</evidence>
<comment type="caution">
    <text evidence="1">The sequence shown here is derived from an EMBL/GenBank/DDBJ whole genome shotgun (WGS) entry which is preliminary data.</text>
</comment>
<keyword evidence="2" id="KW-1185">Reference proteome</keyword>
<accession>A0A512ARI2</accession>